<evidence type="ECO:0000256" key="5">
    <source>
        <dbReference type="SAM" id="MobiDB-lite"/>
    </source>
</evidence>
<dbReference type="InterPro" id="IPR020802">
    <property type="entry name" value="TesA-like"/>
</dbReference>
<evidence type="ECO:0000256" key="3">
    <source>
        <dbReference type="ARBA" id="ARBA00022450"/>
    </source>
</evidence>
<dbReference type="InterPro" id="IPR042099">
    <property type="entry name" value="ANL_N_sf"/>
</dbReference>
<dbReference type="EMBL" id="JAGSMN010000049">
    <property type="protein sequence ID" value="MBR7671926.1"/>
    <property type="molecule type" value="Genomic_DNA"/>
</dbReference>
<dbReference type="CDD" id="cd05930">
    <property type="entry name" value="A_NRPS"/>
    <property type="match status" value="2"/>
</dbReference>
<feature type="domain" description="Carrier" evidence="6">
    <location>
        <begin position="2019"/>
        <end position="2093"/>
    </location>
</feature>
<feature type="domain" description="Carrier" evidence="6">
    <location>
        <begin position="935"/>
        <end position="1010"/>
    </location>
</feature>
<comment type="cofactor">
    <cofactor evidence="1">
        <name>pantetheine 4'-phosphate</name>
        <dbReference type="ChEBI" id="CHEBI:47942"/>
    </cofactor>
</comment>
<dbReference type="GO" id="GO:0003824">
    <property type="term" value="F:catalytic activity"/>
    <property type="evidence" value="ECO:0007669"/>
    <property type="project" value="InterPro"/>
</dbReference>
<dbReference type="FunFam" id="3.40.50.12780:FF:000012">
    <property type="entry name" value="Non-ribosomal peptide synthetase"/>
    <property type="match status" value="1"/>
</dbReference>
<dbReference type="Pfam" id="PF13193">
    <property type="entry name" value="AMP-binding_C"/>
    <property type="match status" value="2"/>
</dbReference>
<dbReference type="FunFam" id="3.40.50.980:FF:000001">
    <property type="entry name" value="Non-ribosomal peptide synthetase"/>
    <property type="match status" value="1"/>
</dbReference>
<dbReference type="PROSITE" id="PS00455">
    <property type="entry name" value="AMP_BINDING"/>
    <property type="match status" value="2"/>
</dbReference>
<dbReference type="PANTHER" id="PTHR45527">
    <property type="entry name" value="NONRIBOSOMAL PEPTIDE SYNTHETASE"/>
    <property type="match status" value="1"/>
</dbReference>
<dbReference type="GO" id="GO:0008610">
    <property type="term" value="P:lipid biosynthetic process"/>
    <property type="evidence" value="ECO:0007669"/>
    <property type="project" value="UniProtKB-ARBA"/>
</dbReference>
<name>A0A8T4IHX0_9ACTN</name>
<dbReference type="FunFam" id="3.30.300.30:FF:000010">
    <property type="entry name" value="Enterobactin synthetase component F"/>
    <property type="match status" value="2"/>
</dbReference>
<dbReference type="InterPro" id="IPR020806">
    <property type="entry name" value="PKS_PP-bd"/>
</dbReference>
<dbReference type="Pfam" id="PF00668">
    <property type="entry name" value="Condensation"/>
    <property type="match status" value="2"/>
</dbReference>
<dbReference type="FunFam" id="1.10.1200.10:FF:000016">
    <property type="entry name" value="Non-ribosomal peptide synthase"/>
    <property type="match status" value="1"/>
</dbReference>
<proteinExistence type="inferred from homology"/>
<dbReference type="InterPro" id="IPR006162">
    <property type="entry name" value="Ppantetheine_attach_site"/>
</dbReference>
<evidence type="ECO:0000256" key="4">
    <source>
        <dbReference type="ARBA" id="ARBA00022553"/>
    </source>
</evidence>
<dbReference type="Gene3D" id="2.30.38.10">
    <property type="entry name" value="Luciferase, Domain 3"/>
    <property type="match status" value="1"/>
</dbReference>
<sequence length="2357" mass="251750">WFLAQLEGPSPTYNIPTPIRMREVNVDALSEALRDMIVRHESLRTIFPASDGEPYQRILDPDEFSWELEVSQVAPERVAEAVAEGSRYTFDLSAELPIKAWLFQAGSDEHVLLVVVHHIASDGWSRGPLTKDVSRAYAARRRGEAPVWDALPVQYADYAVWQRELLGEASDPESLLSRQVGYWRQTLAGVPEELVLPVDRPRPAVTGRVGHAVRVRVPAAVHERLTGLARAEGATVFMVAQAALAVTLSRLGAGTDIPIGSPIAGRTDEALDDLVGFFVNTLVIRTDLSGDPEFRQVLGRVREASLGALAHQDVPFERLVEELAPERSLARHPLFQVMLTVQNVERAALGLVDADAEGVRLDRATAVSKFDLEMSLSEVVDEEGRPAGLRGALVASADVFEAETAQRMAVWFGRVLESVTAFPGLRLRQVDVVGSRERDVVVRQWNDTAAPVDSAMVLASFERWVAEAPDTAAVVFEGVELSYSDLDTAANRLANWLRGRGVGRESVVGLRLPRGPQMVVGIVGVWKAGAAYVPVDEALPPERVEFMLADAGVGVVVGVEELEESAGSSGAAPQVAIAPASLAYVIFTSGSTGTPKGVGIAHSSMANLMSAFVPVMGARPGVGVLQFATFSFDASVLDVVVALSSGATLWIASEEQRQEPQRLTDLMGVRTALMAPPLLEVLDPQDLAEVGTLLVGGEAVSETVARTWSRGRDLVNAYGPTEATVIAAAGTVDAGRPGAVPFGHPIPNTRLYVLDTGLQPAPVGVAGELYIAGAGLARGYVGRPRLTSERFVACPFGPGSGERMYRTGDLVKWTPDGELLFVGRADEQVKIRGFRIEPGEIEAVLSAHADVAQAAVVVREDTPGETRLVAYVVPTGTGTGDLDSDALRVLVAGRLPEYMVPAAFVTLPELPLTVNGKLDRKALPAPKYATGTGRAPATVQEEILCAAFADILGVESVRADDNFFQLGGHSLLAVRLISRIRAVLGVEIRVRALFEAPTVAGLAALLTEDTGQARTPLRARVRPERVPLSFAQQRLWFLAQLEGPSPTYNIPTPIRLPGDVDAASLTQALRDVIGRHESLRTVFPAQDGKPYQQILDPHDLDWELHVRQLERDGMADAVREASQYAFDLSSELPIRAWLFHAGPDEQLLMVVMHHIAGDGWSMGPLSRDVATAYAARRRGQVPDWEPLPVQYADYALWQRELLGEESDPDSLLSRQVGYWRQALAGAPEELALPGDRPRPTTASHRGHRVPVRIPAEVHQPLVDLARAEGVTTFMVLQAALAVTLSRLGAGTDIPIGSPIAGRTDEALDDLVGFFVNTLVIRTDLAGDPEFRQVLSRVREASLGALAHQDVPFERLVEELAPTRSMARHPLTQVLLSMQTSDDASLEPPGMGAGAGIAGTGASGEATPSSAKFDLNFGFTEVLDGNGRPAGLHGSVTVAADLFDAPAAGRMAKWLGQVLEQVAVSPDVAVSAVDVLDPGERDRALVEWNDTASDVAGSSVVDLFERQVGAVPDAVAVVADGERLTYGELDAAANRLACCLRDAGVGRESVVGLCLPRGAGMVTAILAVWKAGAAYVPVDGALPAERVAYLLADSHAQLLLGTQEALAERSPGRVRMIALDDPATVAQLESYAGASPDEPDEPDEVAVEPAGLAYVIYTSGSTGTPKGVAVTHGSLANYVASVSGRLGWTAAGARYALLQAQVTDLGNTTVFTSLATGGELHVLDEEAVTDPEEVARYVTEQNIDALKAVPSHLRALTAAVGVEALLPARSLVLGGEAGSPGWVQELVETAAAGGRRVFNHYGPTETTIGVATAELTPKTVGGGVVPVGTPIANTRFFVLDETLQPVPVGVTGELYVAGTGLARGYLGRPSQTGERFVACPYGAGGERMYRTGDVARWRADGQLVFAGRADEQIKIRGFRIEPGEIEAVLSAHPEVAQAAVIAREDTPGDKRLVAYVVPVDGDEPDGLREFVAQRLPEHMVPVACVTLPELPLTANGKLDRKALPAPDYTAGATGADEKRNLATSLEYVVSDVFADVLGVDEVGFADDFFRLGGHSLLAVTLVTRLREKGISTTVRNVFAAPTVAGIVRQLNLASMSDSLGRVLPIRAEGDRPPFFFVHPASGLSWCYRPLARYVPDGIPLYGLQAVGMDGSGTLPSSIDDMASDYVEQIRTIQPHGPYHLVGFSFGGIPVHEVAVRLQQAGETVAALVVMDTYPTQHRGGEAVRPPEDGGPEGAERDPGAQLREEAARVRGEIGDIIDGITEEELLLIMKIFRNNTTLRKRHEAGVFHGDMLVIVAEGAQDSEPRESQLWRWEPHVRGSVSAVGLPCRHTDLMLPDMLSRAWEAIAAWMESRSAESGV</sequence>
<dbReference type="Gene3D" id="1.10.1200.10">
    <property type="entry name" value="ACP-like"/>
    <property type="match status" value="1"/>
</dbReference>
<feature type="non-terminal residue" evidence="7">
    <location>
        <position position="1"/>
    </location>
</feature>
<dbReference type="SUPFAM" id="SSF53474">
    <property type="entry name" value="alpha/beta-Hydrolases"/>
    <property type="match status" value="1"/>
</dbReference>
<dbReference type="CDD" id="cd19540">
    <property type="entry name" value="LCL_NRPS-like"/>
    <property type="match status" value="2"/>
</dbReference>
<dbReference type="SUPFAM" id="SSF56801">
    <property type="entry name" value="Acetyl-CoA synthetase-like"/>
    <property type="match status" value="2"/>
</dbReference>
<dbReference type="GO" id="GO:0043041">
    <property type="term" value="P:amino acid activation for nonribosomal peptide biosynthetic process"/>
    <property type="evidence" value="ECO:0007669"/>
    <property type="project" value="TreeGrafter"/>
</dbReference>
<keyword evidence="3" id="KW-0596">Phosphopantetheine</keyword>
<comment type="caution">
    <text evidence="7">The sequence shown here is derived from an EMBL/GenBank/DDBJ whole genome shotgun (WGS) entry which is preliminary data.</text>
</comment>
<gene>
    <name evidence="7" type="ORF">KDA82_02500</name>
</gene>
<comment type="similarity">
    <text evidence="2">Belongs to the ATP-dependent AMP-binding enzyme family.</text>
</comment>
<dbReference type="GO" id="GO:0005737">
    <property type="term" value="C:cytoplasm"/>
    <property type="evidence" value="ECO:0007669"/>
    <property type="project" value="TreeGrafter"/>
</dbReference>
<dbReference type="InterPro" id="IPR001242">
    <property type="entry name" value="Condensation_dom"/>
</dbReference>
<dbReference type="NCBIfam" id="TIGR01733">
    <property type="entry name" value="AA-adenyl-dom"/>
    <property type="match status" value="2"/>
</dbReference>
<dbReference type="InterPro" id="IPR020845">
    <property type="entry name" value="AMP-binding_CS"/>
</dbReference>
<feature type="compositionally biased region" description="Basic and acidic residues" evidence="5">
    <location>
        <begin position="2217"/>
        <end position="2240"/>
    </location>
</feature>
<dbReference type="GO" id="GO:0031177">
    <property type="term" value="F:phosphopantetheine binding"/>
    <property type="evidence" value="ECO:0007669"/>
    <property type="project" value="InterPro"/>
</dbReference>
<dbReference type="InterPro" id="IPR023213">
    <property type="entry name" value="CAT-like_dom_sf"/>
</dbReference>
<dbReference type="Pfam" id="PF00550">
    <property type="entry name" value="PP-binding"/>
    <property type="match status" value="2"/>
</dbReference>
<dbReference type="SMART" id="SM00824">
    <property type="entry name" value="PKS_TE"/>
    <property type="match status" value="1"/>
</dbReference>
<dbReference type="InterPro" id="IPR001031">
    <property type="entry name" value="Thioesterase"/>
</dbReference>
<dbReference type="FunFam" id="3.30.559.10:FF:000012">
    <property type="entry name" value="Non-ribosomal peptide synthetase"/>
    <property type="match status" value="1"/>
</dbReference>
<dbReference type="SUPFAM" id="SSF47336">
    <property type="entry name" value="ACP-like"/>
    <property type="match status" value="2"/>
</dbReference>
<dbReference type="GO" id="GO:0017000">
    <property type="term" value="P:antibiotic biosynthetic process"/>
    <property type="evidence" value="ECO:0007669"/>
    <property type="project" value="UniProtKB-ARBA"/>
</dbReference>
<dbReference type="InterPro" id="IPR029058">
    <property type="entry name" value="AB_hydrolase_fold"/>
</dbReference>
<dbReference type="InterPro" id="IPR010071">
    <property type="entry name" value="AA_adenyl_dom"/>
</dbReference>
<dbReference type="SUPFAM" id="SSF52777">
    <property type="entry name" value="CoA-dependent acyltransferases"/>
    <property type="match status" value="4"/>
</dbReference>
<accession>A0A8T4IHX0</accession>
<dbReference type="InterPro" id="IPR025110">
    <property type="entry name" value="AMP-bd_C"/>
</dbReference>
<dbReference type="GO" id="GO:0072330">
    <property type="term" value="P:monocarboxylic acid biosynthetic process"/>
    <property type="evidence" value="ECO:0007669"/>
    <property type="project" value="UniProtKB-ARBA"/>
</dbReference>
<dbReference type="Gene3D" id="3.30.559.30">
    <property type="entry name" value="Nonribosomal peptide synthetase, condensation domain"/>
    <property type="match status" value="2"/>
</dbReference>
<dbReference type="Pfam" id="PF00975">
    <property type="entry name" value="Thioesterase"/>
    <property type="match status" value="1"/>
</dbReference>
<evidence type="ECO:0000256" key="1">
    <source>
        <dbReference type="ARBA" id="ARBA00001957"/>
    </source>
</evidence>
<organism evidence="7 8">
    <name type="scientific">Streptomyces daliensis</name>
    <dbReference type="NCBI Taxonomy" id="299421"/>
    <lineage>
        <taxon>Bacteria</taxon>
        <taxon>Bacillati</taxon>
        <taxon>Actinomycetota</taxon>
        <taxon>Actinomycetes</taxon>
        <taxon>Kitasatosporales</taxon>
        <taxon>Streptomycetaceae</taxon>
        <taxon>Streptomyces</taxon>
    </lineage>
</organism>
<dbReference type="SMART" id="SM00823">
    <property type="entry name" value="PKS_PP"/>
    <property type="match status" value="2"/>
</dbReference>
<dbReference type="PROSITE" id="PS00012">
    <property type="entry name" value="PHOSPHOPANTETHEINE"/>
    <property type="match status" value="2"/>
</dbReference>
<dbReference type="Pfam" id="PF00501">
    <property type="entry name" value="AMP-binding"/>
    <property type="match status" value="2"/>
</dbReference>
<protein>
    <submittedName>
        <fullName evidence="7">Amino acid adenylation domain-containing protein</fullName>
    </submittedName>
</protein>
<dbReference type="Gene3D" id="3.40.50.980">
    <property type="match status" value="2"/>
</dbReference>
<dbReference type="PANTHER" id="PTHR45527:SF1">
    <property type="entry name" value="FATTY ACID SYNTHASE"/>
    <property type="match status" value="1"/>
</dbReference>
<dbReference type="PROSITE" id="PS50075">
    <property type="entry name" value="CARRIER"/>
    <property type="match status" value="2"/>
</dbReference>
<dbReference type="Gene3D" id="3.30.300.30">
    <property type="match status" value="2"/>
</dbReference>
<dbReference type="Gene3D" id="3.30.559.10">
    <property type="entry name" value="Chloramphenicol acetyltransferase-like domain"/>
    <property type="match status" value="2"/>
</dbReference>
<evidence type="ECO:0000256" key="2">
    <source>
        <dbReference type="ARBA" id="ARBA00006432"/>
    </source>
</evidence>
<dbReference type="Gene3D" id="3.40.50.12780">
    <property type="entry name" value="N-terminal domain of ligase-like"/>
    <property type="match status" value="1"/>
</dbReference>
<evidence type="ECO:0000313" key="7">
    <source>
        <dbReference type="EMBL" id="MBR7671926.1"/>
    </source>
</evidence>
<dbReference type="InterPro" id="IPR009081">
    <property type="entry name" value="PP-bd_ACP"/>
</dbReference>
<keyword evidence="8" id="KW-1185">Reference proteome</keyword>
<keyword evidence="4" id="KW-0597">Phosphoprotein</keyword>
<dbReference type="FunFam" id="2.30.38.10:FF:000001">
    <property type="entry name" value="Non-ribosomal peptide synthetase PvdI"/>
    <property type="match status" value="2"/>
</dbReference>
<dbReference type="InterPro" id="IPR036736">
    <property type="entry name" value="ACP-like_sf"/>
</dbReference>
<dbReference type="InterPro" id="IPR000873">
    <property type="entry name" value="AMP-dep_synth/lig_dom"/>
</dbReference>
<evidence type="ECO:0000313" key="8">
    <source>
        <dbReference type="Proteomes" id="UP000675554"/>
    </source>
</evidence>
<evidence type="ECO:0000259" key="6">
    <source>
        <dbReference type="PROSITE" id="PS50075"/>
    </source>
</evidence>
<dbReference type="GO" id="GO:0044550">
    <property type="term" value="P:secondary metabolite biosynthetic process"/>
    <property type="evidence" value="ECO:0007669"/>
    <property type="project" value="UniProtKB-ARBA"/>
</dbReference>
<feature type="region of interest" description="Disordered" evidence="5">
    <location>
        <begin position="2215"/>
        <end position="2240"/>
    </location>
</feature>
<dbReference type="Gene3D" id="3.40.50.1820">
    <property type="entry name" value="alpha/beta hydrolase"/>
    <property type="match status" value="1"/>
</dbReference>
<reference evidence="7" key="1">
    <citation type="submission" date="2021-04" db="EMBL/GenBank/DDBJ databases">
        <title>Sequencing of actinobacteria type strains.</title>
        <authorList>
            <person name="Nguyen G.-S."/>
            <person name="Wentzel A."/>
        </authorList>
    </citation>
    <scope>NUCLEOTIDE SEQUENCE</scope>
    <source>
        <strain evidence="7">DSM 42095</strain>
    </source>
</reference>
<dbReference type="Proteomes" id="UP000675554">
    <property type="component" value="Unassembled WGS sequence"/>
</dbReference>
<dbReference type="InterPro" id="IPR045851">
    <property type="entry name" value="AMP-bd_C_sf"/>
</dbReference>
<dbReference type="NCBIfam" id="NF003417">
    <property type="entry name" value="PRK04813.1"/>
    <property type="match status" value="2"/>
</dbReference>